<dbReference type="Proteomes" id="UP000711488">
    <property type="component" value="Unassembled WGS sequence"/>
</dbReference>
<dbReference type="GO" id="GO:0006264">
    <property type="term" value="P:mitochondrial DNA replication"/>
    <property type="evidence" value="ECO:0007669"/>
    <property type="project" value="TreeGrafter"/>
</dbReference>
<feature type="compositionally biased region" description="Polar residues" evidence="8">
    <location>
        <begin position="439"/>
        <end position="458"/>
    </location>
</feature>
<keyword evidence="10" id="KW-1185">Reference proteome</keyword>
<dbReference type="GO" id="GO:0005759">
    <property type="term" value="C:mitochondrial matrix"/>
    <property type="evidence" value="ECO:0007669"/>
    <property type="project" value="TreeGrafter"/>
</dbReference>
<comment type="similarity">
    <text evidence="1">Belongs to the eukaryotic-type primase small subunit family.</text>
</comment>
<dbReference type="RefSeq" id="XP_018020917.1">
    <property type="nucleotide sequence ID" value="XM_018165428.2"/>
</dbReference>
<comment type="catalytic activity">
    <reaction evidence="5">
        <text>ssDNA + n NTP = ssDNA/pppN(pN)n-1 hybrid + (n-1) diphosphate.</text>
        <dbReference type="EC" id="2.7.7.102"/>
    </reaction>
</comment>
<evidence type="ECO:0000256" key="3">
    <source>
        <dbReference type="ARBA" id="ARBA00022932"/>
    </source>
</evidence>
<dbReference type="GO" id="GO:0042276">
    <property type="term" value="P:error-prone translesion synthesis"/>
    <property type="evidence" value="ECO:0007669"/>
    <property type="project" value="InterPro"/>
</dbReference>
<comment type="catalytic activity">
    <reaction evidence="7">
        <text>DNA(n) + a 2'-deoxyribonucleoside 5'-triphosphate = DNA(n+1) + diphosphate</text>
        <dbReference type="Rhea" id="RHEA:22508"/>
        <dbReference type="Rhea" id="RHEA-COMP:17339"/>
        <dbReference type="Rhea" id="RHEA-COMP:17340"/>
        <dbReference type="ChEBI" id="CHEBI:33019"/>
        <dbReference type="ChEBI" id="CHEBI:61560"/>
        <dbReference type="ChEBI" id="CHEBI:173112"/>
        <dbReference type="EC" id="2.7.7.7"/>
    </reaction>
    <physiologicalReaction direction="left-to-right" evidence="7">
        <dbReference type="Rhea" id="RHEA:22509"/>
    </physiologicalReaction>
</comment>
<evidence type="ECO:0000256" key="8">
    <source>
        <dbReference type="SAM" id="MobiDB-lite"/>
    </source>
</evidence>
<proteinExistence type="inferred from homology"/>
<evidence type="ECO:0000313" key="10">
    <source>
        <dbReference type="Proteomes" id="UP000694843"/>
    </source>
</evidence>
<dbReference type="Pfam" id="PF03121">
    <property type="entry name" value="Herpes_UL52"/>
    <property type="match status" value="1"/>
</dbReference>
<dbReference type="GO" id="GO:0009411">
    <property type="term" value="P:response to UV"/>
    <property type="evidence" value="ECO:0007669"/>
    <property type="project" value="TreeGrafter"/>
</dbReference>
<reference evidence="9" key="2">
    <citation type="journal article" date="2018" name="Environ. Sci. Technol.">
        <title>The Toxicogenome of Hyalella azteca: A Model for Sediment Ecotoxicology and Evolutionary Toxicology.</title>
        <authorList>
            <person name="Poynton H.C."/>
            <person name="Hasenbein S."/>
            <person name="Benoit J.B."/>
            <person name="Sepulveda M.S."/>
            <person name="Poelchau M.F."/>
            <person name="Hughes D.S.T."/>
            <person name="Murali S.C."/>
            <person name="Chen S."/>
            <person name="Glastad K.M."/>
            <person name="Goodisman M.A.D."/>
            <person name="Werren J.H."/>
            <person name="Vineis J.H."/>
            <person name="Bowen J.L."/>
            <person name="Friedrich M."/>
            <person name="Jones J."/>
            <person name="Robertson H.M."/>
            <person name="Feyereisen R."/>
            <person name="Mechler-Hickson A."/>
            <person name="Mathers N."/>
            <person name="Lee C.E."/>
            <person name="Colbourne J.K."/>
            <person name="Biales A."/>
            <person name="Johnston J.S."/>
            <person name="Wellborn G.A."/>
            <person name="Rosendale A.J."/>
            <person name="Cridge A.G."/>
            <person name="Munoz-Torres M.C."/>
            <person name="Bain P.A."/>
            <person name="Manny A.R."/>
            <person name="Major K.M."/>
            <person name="Lambert F.N."/>
            <person name="Vulpe C.D."/>
            <person name="Tuck P."/>
            <person name="Blalock B.J."/>
            <person name="Lin Y.Y."/>
            <person name="Smith M.E."/>
            <person name="Ochoa-Acuna H."/>
            <person name="Chen M.M."/>
            <person name="Childers C.P."/>
            <person name="Qu J."/>
            <person name="Dugan S."/>
            <person name="Lee S.L."/>
            <person name="Chao H."/>
            <person name="Dinh H."/>
            <person name="Han Y."/>
            <person name="Doddapaneni H."/>
            <person name="Worley K.C."/>
            <person name="Muzny D.M."/>
            <person name="Gibbs R.A."/>
            <person name="Richards S."/>
        </authorList>
    </citation>
    <scope>NUCLEOTIDE SEQUENCE</scope>
    <source>
        <strain evidence="9">HAZT.00-mixed</strain>
        <tissue evidence="9">Whole organism</tissue>
    </source>
</reference>
<evidence type="ECO:0000256" key="1">
    <source>
        <dbReference type="ARBA" id="ARBA00009762"/>
    </source>
</evidence>
<dbReference type="Proteomes" id="UP000694843">
    <property type="component" value="Unplaced"/>
</dbReference>
<dbReference type="KEGG" id="hazt:108677232"/>
<dbReference type="AlphaFoldDB" id="A0A6A0H6R4"/>
<evidence type="ECO:0000256" key="4">
    <source>
        <dbReference type="ARBA" id="ARBA00026139"/>
    </source>
</evidence>
<keyword evidence="3" id="KW-0808">Transferase</keyword>
<protein>
    <recommendedName>
        <fullName evidence="4">DNA-directed primase/polymerase protein</fullName>
        <ecNumber evidence="6">2.7.7.102</ecNumber>
        <ecNumber evidence="2">2.7.7.7</ecNumber>
    </recommendedName>
</protein>
<gene>
    <name evidence="11" type="primary">LOC108677232</name>
    <name evidence="9" type="ORF">HAZT_HAZT001023</name>
</gene>
<reference evidence="9" key="1">
    <citation type="submission" date="2014-08" db="EMBL/GenBank/DDBJ databases">
        <authorList>
            <person name="Murali S."/>
            <person name="Richards S."/>
            <person name="Bandaranaike D."/>
            <person name="Bellair M."/>
            <person name="Blankenburg K."/>
            <person name="Chao H."/>
            <person name="Dinh H."/>
            <person name="Doddapaneni H."/>
            <person name="Dugan-Rocha S."/>
            <person name="Elkadiri S."/>
            <person name="Gnanaolivu R."/>
            <person name="Hughes D."/>
            <person name="Lee S."/>
            <person name="Li M."/>
            <person name="Ming W."/>
            <person name="Munidasa M."/>
            <person name="Muniz J."/>
            <person name="Nguyen L."/>
            <person name="Osuji N."/>
            <person name="Pu L.-L."/>
            <person name="Puazo M."/>
            <person name="Skinner E."/>
            <person name="Qu C."/>
            <person name="Quiroz J."/>
            <person name="Raj R."/>
            <person name="Weissenberger G."/>
            <person name="Xin Y."/>
            <person name="Zou X."/>
            <person name="Han Y."/>
            <person name="Worley K."/>
            <person name="Muzny D."/>
            <person name="Gibbs R."/>
        </authorList>
    </citation>
    <scope>NUCLEOTIDE SEQUENCE</scope>
    <source>
        <strain evidence="9">HAZT.00-mixed</strain>
        <tissue evidence="9">Whole organism</tissue>
    </source>
</reference>
<dbReference type="EMBL" id="JQDR03006811">
    <property type="protein sequence ID" value="KAA0199633.1"/>
    <property type="molecule type" value="Genomic_DNA"/>
</dbReference>
<dbReference type="GO" id="GO:0003887">
    <property type="term" value="F:DNA-directed DNA polymerase activity"/>
    <property type="evidence" value="ECO:0007669"/>
    <property type="project" value="UniProtKB-KW"/>
</dbReference>
<evidence type="ECO:0000256" key="7">
    <source>
        <dbReference type="ARBA" id="ARBA00047303"/>
    </source>
</evidence>
<evidence type="ECO:0000256" key="2">
    <source>
        <dbReference type="ARBA" id="ARBA00012417"/>
    </source>
</evidence>
<reference evidence="11" key="4">
    <citation type="submission" date="2025-04" db="UniProtKB">
        <authorList>
            <consortium name="RefSeq"/>
        </authorList>
    </citation>
    <scope>IDENTIFICATION</scope>
    <source>
        <tissue evidence="11">Whole organism</tissue>
    </source>
</reference>
<evidence type="ECO:0000256" key="6">
    <source>
        <dbReference type="ARBA" id="ARBA00044768"/>
    </source>
</evidence>
<name>A0A6A0H6R4_HYAAZ</name>
<dbReference type="GO" id="GO:0031297">
    <property type="term" value="P:replication fork processing"/>
    <property type="evidence" value="ECO:0007669"/>
    <property type="project" value="TreeGrafter"/>
</dbReference>
<dbReference type="OMA" id="HYEVIQD"/>
<dbReference type="InterPro" id="IPR044917">
    <property type="entry name" value="PRIMPOL"/>
</dbReference>
<evidence type="ECO:0000256" key="5">
    <source>
        <dbReference type="ARBA" id="ARBA00044677"/>
    </source>
</evidence>
<keyword evidence="3" id="KW-0548">Nucleotidyltransferase</keyword>
<reference evidence="9" key="3">
    <citation type="submission" date="2019-06" db="EMBL/GenBank/DDBJ databases">
        <authorList>
            <person name="Poynton C."/>
            <person name="Hasenbein S."/>
            <person name="Benoit J.B."/>
            <person name="Sepulveda M.S."/>
            <person name="Poelchau M.F."/>
            <person name="Murali S.C."/>
            <person name="Chen S."/>
            <person name="Glastad K.M."/>
            <person name="Werren J.H."/>
            <person name="Vineis J.H."/>
            <person name="Bowen J.L."/>
            <person name="Friedrich M."/>
            <person name="Jones J."/>
            <person name="Robertson H.M."/>
            <person name="Feyereisen R."/>
            <person name="Mechler-Hickson A."/>
            <person name="Mathers N."/>
            <person name="Lee C.E."/>
            <person name="Colbourne J.K."/>
            <person name="Biales A."/>
            <person name="Johnston J.S."/>
            <person name="Wellborn G.A."/>
            <person name="Rosendale A.J."/>
            <person name="Cridge A.G."/>
            <person name="Munoz-Torres M.C."/>
            <person name="Bain P.A."/>
            <person name="Manny A.R."/>
            <person name="Major K.M."/>
            <person name="Lambert F.N."/>
            <person name="Vulpe C.D."/>
            <person name="Tuck P."/>
            <person name="Blalock B.J."/>
            <person name="Lin Y.-Y."/>
            <person name="Smith M.E."/>
            <person name="Ochoa-Acuna H."/>
            <person name="Chen M.-J.M."/>
            <person name="Childers C.P."/>
            <person name="Qu J."/>
            <person name="Dugan S."/>
            <person name="Lee S.L."/>
            <person name="Chao H."/>
            <person name="Dinh H."/>
            <person name="Han Y."/>
            <person name="Doddapaneni H."/>
            <person name="Worley K.C."/>
            <person name="Muzny D.M."/>
            <person name="Gibbs R.A."/>
            <person name="Richards S."/>
        </authorList>
    </citation>
    <scope>NUCLEOTIDE SEQUENCE</scope>
    <source>
        <strain evidence="9">HAZT.00-mixed</strain>
        <tissue evidence="9">Whole organism</tissue>
    </source>
</reference>
<organism evidence="9">
    <name type="scientific">Hyalella azteca</name>
    <name type="common">Amphipod</name>
    <dbReference type="NCBI Taxonomy" id="294128"/>
    <lineage>
        <taxon>Eukaryota</taxon>
        <taxon>Metazoa</taxon>
        <taxon>Ecdysozoa</taxon>
        <taxon>Arthropoda</taxon>
        <taxon>Crustacea</taxon>
        <taxon>Multicrustacea</taxon>
        <taxon>Malacostraca</taxon>
        <taxon>Eumalacostraca</taxon>
        <taxon>Peracarida</taxon>
        <taxon>Amphipoda</taxon>
        <taxon>Senticaudata</taxon>
        <taxon>Talitrida</taxon>
        <taxon>Talitroidea</taxon>
        <taxon>Hyalellidae</taxon>
        <taxon>Hyalella</taxon>
    </lineage>
</organism>
<dbReference type="PANTHER" id="PTHR31399">
    <property type="entry name" value="DNA-DIRECTED PRIMASE / POLYMERASE PROTEIN"/>
    <property type="match status" value="1"/>
</dbReference>
<dbReference type="EC" id="2.7.7.7" evidence="2"/>
<dbReference type="GO" id="GO:0005634">
    <property type="term" value="C:nucleus"/>
    <property type="evidence" value="ECO:0007669"/>
    <property type="project" value="TreeGrafter"/>
</dbReference>
<feature type="region of interest" description="Disordered" evidence="8">
    <location>
        <begin position="434"/>
        <end position="458"/>
    </location>
</feature>
<evidence type="ECO:0000313" key="9">
    <source>
        <dbReference type="EMBL" id="KAA0199633.1"/>
    </source>
</evidence>
<dbReference type="PANTHER" id="PTHR31399:SF0">
    <property type="entry name" value="DNA-DIRECTED PRIMASE_POLYMERASE PROTEIN"/>
    <property type="match status" value="1"/>
</dbReference>
<dbReference type="GeneID" id="108677232"/>
<dbReference type="GO" id="GO:0003682">
    <property type="term" value="F:chromatin binding"/>
    <property type="evidence" value="ECO:0007669"/>
    <property type="project" value="TreeGrafter"/>
</dbReference>
<accession>A0A6A0H6R4</accession>
<dbReference type="EC" id="2.7.7.102" evidence="6"/>
<sequence>MSNNSGGSGHDVHSFYGKKASKLIRSLKEKIERREEEFSTRPVPDMCPRYGILGPCPAWDVFPTQLAALDQAEQDPTLFVFAFESSTFGGAGKRQFVVADPRVFYDNFRNRPLAQRTAYEVIPVHRRSKLYFDLEFEKDLNESKDGVAMTKVLISIVQHLIESTYNVPCPHEKIVNLDSSTSKKFSKHLIFDLESIAFKNNLNVGNFVRSLCEKITKSCTDNSTTDLTQSIDHDFHSLFVNTKDGHKALFIDQGVYSRNRNFRLYQATKYGKNTPLLLAHDATGFTFNSNDEDIFLASLVTFVSPSCRTVTFGDQELTDRPKPALSSLNNVKCAARLASKSPFEELDDFISNQINGGTIRRWTYFDKTQTIVYTIEGYRYCHNIGREHKSNGIFYVVNIATMTWYQKCFDPECRGYKSAEWELPAHSVPWSRGADEADWSNNSSDESKSTPQNETQWSKEWWDDEYDVMMQSADIDLLGRSGY</sequence>
<evidence type="ECO:0000313" key="11">
    <source>
        <dbReference type="RefSeq" id="XP_018020917.1"/>
    </source>
</evidence>
<dbReference type="OrthoDB" id="5988181at2759"/>
<keyword evidence="3" id="KW-0239">DNA-directed DNA polymerase</keyword>